<feature type="repeat" description="ANK" evidence="3">
    <location>
        <begin position="175"/>
        <end position="207"/>
    </location>
</feature>
<dbReference type="SMART" id="SM00248">
    <property type="entry name" value="ANK"/>
    <property type="match status" value="5"/>
</dbReference>
<name>A0A1I2EIS1_9GAMM</name>
<keyword evidence="6" id="KW-1185">Reference proteome</keyword>
<evidence type="ECO:0000313" key="6">
    <source>
        <dbReference type="Proteomes" id="UP000199477"/>
    </source>
</evidence>
<dbReference type="Gene3D" id="1.25.40.20">
    <property type="entry name" value="Ankyrin repeat-containing domain"/>
    <property type="match status" value="2"/>
</dbReference>
<dbReference type="PROSITE" id="PS50088">
    <property type="entry name" value="ANK_REPEAT"/>
    <property type="match status" value="3"/>
</dbReference>
<dbReference type="GO" id="GO:0085020">
    <property type="term" value="P:protein K6-linked ubiquitination"/>
    <property type="evidence" value="ECO:0007669"/>
    <property type="project" value="TreeGrafter"/>
</dbReference>
<protein>
    <submittedName>
        <fullName evidence="5">Uncharacterized protein</fullName>
    </submittedName>
</protein>
<dbReference type="PANTHER" id="PTHR24171">
    <property type="entry name" value="ANKYRIN REPEAT DOMAIN-CONTAINING PROTEIN 39-RELATED"/>
    <property type="match status" value="1"/>
</dbReference>
<evidence type="ECO:0000313" key="5">
    <source>
        <dbReference type="EMBL" id="SFE92527.1"/>
    </source>
</evidence>
<dbReference type="STRING" id="500610.SAMN02799615_01966"/>
<feature type="signal peptide" evidence="4">
    <location>
        <begin position="1"/>
        <end position="21"/>
    </location>
</feature>
<dbReference type="PANTHER" id="PTHR24171:SF8">
    <property type="entry name" value="BRCA1-ASSOCIATED RING DOMAIN PROTEIN 1"/>
    <property type="match status" value="1"/>
</dbReference>
<keyword evidence="2 3" id="KW-0040">ANK repeat</keyword>
<proteinExistence type="predicted"/>
<dbReference type="EMBL" id="FONH01000005">
    <property type="protein sequence ID" value="SFE92527.1"/>
    <property type="molecule type" value="Genomic_DNA"/>
</dbReference>
<gene>
    <name evidence="5" type="ORF">SAMN02799615_01966</name>
</gene>
<keyword evidence="1" id="KW-0677">Repeat</keyword>
<reference evidence="6" key="1">
    <citation type="submission" date="2016-10" db="EMBL/GenBank/DDBJ databases">
        <authorList>
            <person name="Varghese N."/>
            <person name="Submissions S."/>
        </authorList>
    </citation>
    <scope>NUCLEOTIDE SEQUENCE [LARGE SCALE GENOMIC DNA]</scope>
    <source>
        <strain evidence="6">UNC178MFTsu3.1</strain>
    </source>
</reference>
<dbReference type="InterPro" id="IPR036770">
    <property type="entry name" value="Ankyrin_rpt-contain_sf"/>
</dbReference>
<evidence type="ECO:0000256" key="4">
    <source>
        <dbReference type="SAM" id="SignalP"/>
    </source>
</evidence>
<evidence type="ECO:0000256" key="1">
    <source>
        <dbReference type="ARBA" id="ARBA00022737"/>
    </source>
</evidence>
<dbReference type="InterPro" id="IPR002110">
    <property type="entry name" value="Ankyrin_rpt"/>
</dbReference>
<evidence type="ECO:0000256" key="2">
    <source>
        <dbReference type="ARBA" id="ARBA00023043"/>
    </source>
</evidence>
<feature type="chain" id="PRO_5011515250" evidence="4">
    <location>
        <begin position="22"/>
        <end position="251"/>
    </location>
</feature>
<dbReference type="RefSeq" id="WP_026635358.1">
    <property type="nucleotide sequence ID" value="NZ_FONH01000005.1"/>
</dbReference>
<dbReference type="Proteomes" id="UP000199477">
    <property type="component" value="Unassembled WGS sequence"/>
</dbReference>
<dbReference type="AlphaFoldDB" id="A0A1I2EIS1"/>
<dbReference type="GO" id="GO:0004842">
    <property type="term" value="F:ubiquitin-protein transferase activity"/>
    <property type="evidence" value="ECO:0007669"/>
    <property type="project" value="TreeGrafter"/>
</dbReference>
<dbReference type="PROSITE" id="PS50297">
    <property type="entry name" value="ANK_REP_REGION"/>
    <property type="match status" value="3"/>
</dbReference>
<dbReference type="Pfam" id="PF13857">
    <property type="entry name" value="Ank_5"/>
    <property type="match status" value="1"/>
</dbReference>
<sequence>MMQVHRTRLAAWCLLASVALAGTVAGREAMSDTDASKVFADARVVAVVDAAARGDEERVRTLGREGADLNAQGERGVTPLEWALLHKDRRAMETLLRAGADPSRPGVGGATVLHLAAMASDPSYLRVLLDHGADPNAPHGITEAPPLDAALMNPGDDAFDLLLAHHADPNRADRLGNTPLHVAAKVHRTHCVLRLLETGADATRRNQQGATFQTYFNILPAGGLNASARAQHEQVHQWLRQHGVAVEQGVQ</sequence>
<evidence type="ECO:0000256" key="3">
    <source>
        <dbReference type="PROSITE-ProRule" id="PRU00023"/>
    </source>
</evidence>
<feature type="repeat" description="ANK" evidence="3">
    <location>
        <begin position="108"/>
        <end position="140"/>
    </location>
</feature>
<feature type="repeat" description="ANK" evidence="3">
    <location>
        <begin position="75"/>
        <end position="107"/>
    </location>
</feature>
<organism evidence="5 6">
    <name type="scientific">Dyella marensis</name>
    <dbReference type="NCBI Taxonomy" id="500610"/>
    <lineage>
        <taxon>Bacteria</taxon>
        <taxon>Pseudomonadati</taxon>
        <taxon>Pseudomonadota</taxon>
        <taxon>Gammaproteobacteria</taxon>
        <taxon>Lysobacterales</taxon>
        <taxon>Rhodanobacteraceae</taxon>
        <taxon>Dyella</taxon>
    </lineage>
</organism>
<dbReference type="Pfam" id="PF12796">
    <property type="entry name" value="Ank_2"/>
    <property type="match status" value="1"/>
</dbReference>
<dbReference type="SUPFAM" id="SSF48403">
    <property type="entry name" value="Ankyrin repeat"/>
    <property type="match status" value="1"/>
</dbReference>
<keyword evidence="4" id="KW-0732">Signal</keyword>
<accession>A0A1I2EIS1</accession>